<dbReference type="CAZy" id="GT2">
    <property type="family name" value="Glycosyltransferase Family 2"/>
</dbReference>
<evidence type="ECO:0000259" key="4">
    <source>
        <dbReference type="Pfam" id="PF00535"/>
    </source>
</evidence>
<dbReference type="eggNOG" id="COG1215">
    <property type="taxonomic scope" value="Bacteria"/>
</dbReference>
<dbReference type="OrthoDB" id="9786172at2"/>
<dbReference type="Proteomes" id="UP000002216">
    <property type="component" value="Chromosome"/>
</dbReference>
<dbReference type="InterPro" id="IPR001173">
    <property type="entry name" value="Glyco_trans_2-like"/>
</dbReference>
<name>C7LS80_DESBD</name>
<dbReference type="HOGENOM" id="CLU_025996_0_4_7"/>
<reference evidence="5 6" key="1">
    <citation type="journal article" date="2009" name="Stand. Genomic Sci.">
        <title>Complete genome sequence of Desulfomicrobium baculatum type strain (X).</title>
        <authorList>
            <person name="Copeland A."/>
            <person name="Spring S."/>
            <person name="Goker M."/>
            <person name="Schneider S."/>
            <person name="Lapidus A."/>
            <person name="Del Rio T.G."/>
            <person name="Tice H."/>
            <person name="Cheng J.F."/>
            <person name="Chen F."/>
            <person name="Nolan M."/>
            <person name="Bruce D."/>
            <person name="Goodwin L."/>
            <person name="Pitluck S."/>
            <person name="Ivanova N."/>
            <person name="Mavrommatis K."/>
            <person name="Ovchinnikova G."/>
            <person name="Pati A."/>
            <person name="Chen A."/>
            <person name="Palaniappan K."/>
            <person name="Land M."/>
            <person name="Hauser L."/>
            <person name="Chang Y.J."/>
            <person name="Jeffries C.C."/>
            <person name="Meincke L."/>
            <person name="Sims D."/>
            <person name="Brettin T."/>
            <person name="Detter J.C."/>
            <person name="Han C."/>
            <person name="Chain P."/>
            <person name="Bristow J."/>
            <person name="Eisen J.A."/>
            <person name="Markowitz V."/>
            <person name="Hugenholtz P."/>
            <person name="Kyrpides N.C."/>
            <person name="Klenk H.P."/>
            <person name="Lucas S."/>
        </authorList>
    </citation>
    <scope>NUCLEOTIDE SEQUENCE [LARGE SCALE GENOMIC DNA]</scope>
    <source>
        <strain evidence="6">DSM 4028 / VKM B-1378 / X</strain>
    </source>
</reference>
<evidence type="ECO:0000256" key="2">
    <source>
        <dbReference type="ARBA" id="ARBA00022676"/>
    </source>
</evidence>
<keyword evidence="3 5" id="KW-0808">Transferase</keyword>
<dbReference type="KEGG" id="dba:Dbac_2551"/>
<keyword evidence="6" id="KW-1185">Reference proteome</keyword>
<keyword evidence="2" id="KW-0328">Glycosyltransferase</keyword>
<feature type="domain" description="Glycosyltransferase 2-like" evidence="4">
    <location>
        <begin position="6"/>
        <end position="157"/>
    </location>
</feature>
<dbReference type="EMBL" id="CP001629">
    <property type="protein sequence ID" value="ACU90628.1"/>
    <property type="molecule type" value="Genomic_DNA"/>
</dbReference>
<evidence type="ECO:0000256" key="1">
    <source>
        <dbReference type="ARBA" id="ARBA00006739"/>
    </source>
</evidence>
<evidence type="ECO:0000313" key="6">
    <source>
        <dbReference type="Proteomes" id="UP000002216"/>
    </source>
</evidence>
<organism evidence="5 6">
    <name type="scientific">Desulfomicrobium baculatum (strain DSM 4028 / VKM B-1378 / X)</name>
    <name type="common">Desulfovibrio baculatus</name>
    <dbReference type="NCBI Taxonomy" id="525897"/>
    <lineage>
        <taxon>Bacteria</taxon>
        <taxon>Pseudomonadati</taxon>
        <taxon>Thermodesulfobacteriota</taxon>
        <taxon>Desulfovibrionia</taxon>
        <taxon>Desulfovibrionales</taxon>
        <taxon>Desulfomicrobiaceae</taxon>
        <taxon>Desulfomicrobium</taxon>
    </lineage>
</organism>
<dbReference type="AlphaFoldDB" id="C7LS80"/>
<dbReference type="PANTHER" id="PTHR43685">
    <property type="entry name" value="GLYCOSYLTRANSFERASE"/>
    <property type="match status" value="1"/>
</dbReference>
<dbReference type="GO" id="GO:0016757">
    <property type="term" value="F:glycosyltransferase activity"/>
    <property type="evidence" value="ECO:0007669"/>
    <property type="project" value="UniProtKB-KW"/>
</dbReference>
<evidence type="ECO:0000256" key="3">
    <source>
        <dbReference type="ARBA" id="ARBA00022679"/>
    </source>
</evidence>
<dbReference type="Gene3D" id="3.90.550.10">
    <property type="entry name" value="Spore Coat Polysaccharide Biosynthesis Protein SpsA, Chain A"/>
    <property type="match status" value="1"/>
</dbReference>
<sequence>MKPKISVLMSVYNGENFLKESIDSILTQTFSDFEFIIVNDGSNDLTGEILASYKDFRLKIFSIKNRGLSAALNYGLEYCSTELVMRMDADDISYPHRFAALLEDWEIAGQPDVFGSGVDYINENGKKLWSVNMPLDDATIRTALCSYKGQMAIMHPTVLLRKSSVLSCGGYDSYFKIGQDNDLWIRMAANSRFGNSPQRLLKYRFQPSSDTAMAISRSVDDFRMIGCLMKLLSLHKKILIDAGEETLWNICRDQIISVLIKRIDISALKDEEAVSRGLTEVKILIYSRKFIAGILKFWTLYCQYSTIVLNRVFKHKVNGVSIDMLSLEELRRISSH</sequence>
<evidence type="ECO:0000313" key="5">
    <source>
        <dbReference type="EMBL" id="ACU90628.1"/>
    </source>
</evidence>
<dbReference type="InterPro" id="IPR050834">
    <property type="entry name" value="Glycosyltransf_2"/>
</dbReference>
<proteinExistence type="inferred from homology"/>
<dbReference type="InterPro" id="IPR029044">
    <property type="entry name" value="Nucleotide-diphossugar_trans"/>
</dbReference>
<dbReference type="PANTHER" id="PTHR43685:SF5">
    <property type="entry name" value="GLYCOSYLTRANSFERASE EPSE-RELATED"/>
    <property type="match status" value="1"/>
</dbReference>
<dbReference type="RefSeq" id="WP_015774717.1">
    <property type="nucleotide sequence ID" value="NC_013173.1"/>
</dbReference>
<dbReference type="STRING" id="525897.Dbac_2551"/>
<dbReference type="SUPFAM" id="SSF53448">
    <property type="entry name" value="Nucleotide-diphospho-sugar transferases"/>
    <property type="match status" value="1"/>
</dbReference>
<dbReference type="Pfam" id="PF00535">
    <property type="entry name" value="Glycos_transf_2"/>
    <property type="match status" value="1"/>
</dbReference>
<accession>C7LS80</accession>
<gene>
    <name evidence="5" type="ordered locus">Dbac_2551</name>
</gene>
<comment type="similarity">
    <text evidence="1">Belongs to the glycosyltransferase 2 family.</text>
</comment>
<protein>
    <submittedName>
        <fullName evidence="5">Glycosyl transferase family 2</fullName>
    </submittedName>
</protein>